<dbReference type="Gene3D" id="1.20.1250.20">
    <property type="entry name" value="MFS general substrate transporter like domains"/>
    <property type="match status" value="2"/>
</dbReference>
<evidence type="ECO:0000313" key="8">
    <source>
        <dbReference type="EMBL" id="PLW08159.1"/>
    </source>
</evidence>
<dbReference type="PROSITE" id="PS50850">
    <property type="entry name" value="MFS"/>
    <property type="match status" value="1"/>
</dbReference>
<feature type="transmembrane region" description="Helical" evidence="6">
    <location>
        <begin position="291"/>
        <end position="311"/>
    </location>
</feature>
<organism evidence="8 9">
    <name type="scientific">Puccinia coronata f. sp. avenae</name>
    <dbReference type="NCBI Taxonomy" id="200324"/>
    <lineage>
        <taxon>Eukaryota</taxon>
        <taxon>Fungi</taxon>
        <taxon>Dikarya</taxon>
        <taxon>Basidiomycota</taxon>
        <taxon>Pucciniomycotina</taxon>
        <taxon>Pucciniomycetes</taxon>
        <taxon>Pucciniales</taxon>
        <taxon>Pucciniaceae</taxon>
        <taxon>Puccinia</taxon>
    </lineage>
</organism>
<keyword evidence="4 6" id="KW-1133">Transmembrane helix</keyword>
<feature type="transmembrane region" description="Helical" evidence="6">
    <location>
        <begin position="355"/>
        <end position="376"/>
    </location>
</feature>
<feature type="transmembrane region" description="Helical" evidence="6">
    <location>
        <begin position="97"/>
        <end position="115"/>
    </location>
</feature>
<keyword evidence="5 6" id="KW-0472">Membrane</keyword>
<feature type="transmembrane region" description="Helical" evidence="6">
    <location>
        <begin position="416"/>
        <end position="437"/>
    </location>
</feature>
<evidence type="ECO:0000256" key="2">
    <source>
        <dbReference type="ARBA" id="ARBA00022448"/>
    </source>
</evidence>
<accession>A0A2N5S4M1</accession>
<evidence type="ECO:0000256" key="4">
    <source>
        <dbReference type="ARBA" id="ARBA00022989"/>
    </source>
</evidence>
<comment type="subcellular location">
    <subcellularLocation>
        <location evidence="1">Membrane</location>
        <topology evidence="1">Multi-pass membrane protein</topology>
    </subcellularLocation>
</comment>
<dbReference type="PANTHER" id="PTHR43791:SF85">
    <property type="entry name" value="TRANSPORTER, PUTATIVE (AFU_ORTHOLOGUE AFUA_6G00710)-RELATED"/>
    <property type="match status" value="1"/>
</dbReference>
<keyword evidence="3 6" id="KW-0812">Transmembrane</keyword>
<protein>
    <recommendedName>
        <fullName evidence="7">Major facilitator superfamily (MFS) profile domain-containing protein</fullName>
    </recommendedName>
</protein>
<dbReference type="FunFam" id="1.20.1250.20:FF:000013">
    <property type="entry name" value="MFS general substrate transporter"/>
    <property type="match status" value="1"/>
</dbReference>
<dbReference type="EMBL" id="PGCJ01001178">
    <property type="protein sequence ID" value="PLW08159.1"/>
    <property type="molecule type" value="Genomic_DNA"/>
</dbReference>
<dbReference type="GO" id="GO:0022857">
    <property type="term" value="F:transmembrane transporter activity"/>
    <property type="evidence" value="ECO:0007669"/>
    <property type="project" value="InterPro"/>
</dbReference>
<dbReference type="Proteomes" id="UP000235388">
    <property type="component" value="Unassembled WGS sequence"/>
</dbReference>
<dbReference type="GO" id="GO:0016020">
    <property type="term" value="C:membrane"/>
    <property type="evidence" value="ECO:0007669"/>
    <property type="project" value="UniProtKB-SubCell"/>
</dbReference>
<dbReference type="STRING" id="200324.A0A2N5S4M1"/>
<dbReference type="InterPro" id="IPR036259">
    <property type="entry name" value="MFS_trans_sf"/>
</dbReference>
<dbReference type="AlphaFoldDB" id="A0A2N5S4M1"/>
<name>A0A2N5S4M1_9BASI</name>
<feature type="transmembrane region" description="Helical" evidence="6">
    <location>
        <begin position="151"/>
        <end position="174"/>
    </location>
</feature>
<evidence type="ECO:0000256" key="1">
    <source>
        <dbReference type="ARBA" id="ARBA00004141"/>
    </source>
</evidence>
<dbReference type="InterPro" id="IPR011701">
    <property type="entry name" value="MFS"/>
</dbReference>
<reference evidence="8 9" key="1">
    <citation type="submission" date="2017-11" db="EMBL/GenBank/DDBJ databases">
        <title>De novo assembly and phasing of dikaryotic genomes from two isolates of Puccinia coronata f. sp. avenae, the causal agent of oat crown rust.</title>
        <authorList>
            <person name="Miller M.E."/>
            <person name="Zhang Y."/>
            <person name="Omidvar V."/>
            <person name="Sperschneider J."/>
            <person name="Schwessinger B."/>
            <person name="Raley C."/>
            <person name="Palmer J.M."/>
            <person name="Garnica D."/>
            <person name="Upadhyaya N."/>
            <person name="Rathjen J."/>
            <person name="Taylor J.M."/>
            <person name="Park R.F."/>
            <person name="Dodds P.N."/>
            <person name="Hirsch C.D."/>
            <person name="Kianian S.F."/>
            <person name="Figueroa M."/>
        </authorList>
    </citation>
    <scope>NUCLEOTIDE SEQUENCE [LARGE SCALE GENOMIC DNA]</scope>
    <source>
        <strain evidence="8">12NC29</strain>
    </source>
</reference>
<dbReference type="PANTHER" id="PTHR43791">
    <property type="entry name" value="PERMEASE-RELATED"/>
    <property type="match status" value="1"/>
</dbReference>
<evidence type="ECO:0000313" key="9">
    <source>
        <dbReference type="Proteomes" id="UP000235388"/>
    </source>
</evidence>
<sequence>MAAPLHFDATTKGNHHERDAIENAKSESEYHLSGEAEHGKLPCSSQQLERRALWKLDLTIIPIVAMFYFLSFLDRSNLGNARIAGLQKSLHLSDNQYSIALTVTYIPYIMAEIPANLLLKKLGPNRFLPGIVTCWGLITTLQGFVRSYSGLIAVRFFLGLVEGGMFPAIVLYLSFFYTRRELQLRIALFFSSASLSGAFSGLLAYGIIRLDGRGDLAGWSWIFIIEGLFTFLWGVVSFFIFPASIESSKYLNHSEKALLKARLAKDRPMADETLERFSFAEVLASLKSPHVLINCVSLFMSGTVLYSLAYFQPTIVNSLGYSASRSQLMSVPPFVVAFAVMLFTAYISDKYCTRGLVTSGCALMGMIGFILFYVAAPDDTSLKYASLFISLPGVYSTIPPLSAWQSNNSEGHYRRASSIALGFIASNLGGILSTWIFPQSEKPGYRTGTLVGVSFCAGMILTVACNLIWLRTANRHKIVHREKLLKDYPTHDHSQSLHPENTSVRKKAWADLGDRHPDFKYTY</sequence>
<evidence type="ECO:0000256" key="3">
    <source>
        <dbReference type="ARBA" id="ARBA00022692"/>
    </source>
</evidence>
<dbReference type="SUPFAM" id="SSF103473">
    <property type="entry name" value="MFS general substrate transporter"/>
    <property type="match status" value="1"/>
</dbReference>
<evidence type="ECO:0000259" key="7">
    <source>
        <dbReference type="PROSITE" id="PS50850"/>
    </source>
</evidence>
<dbReference type="OrthoDB" id="2985014at2759"/>
<feature type="transmembrane region" description="Helical" evidence="6">
    <location>
        <begin position="382"/>
        <end position="404"/>
    </location>
</feature>
<dbReference type="InterPro" id="IPR020846">
    <property type="entry name" value="MFS_dom"/>
</dbReference>
<evidence type="ECO:0000256" key="6">
    <source>
        <dbReference type="SAM" id="Phobius"/>
    </source>
</evidence>
<comment type="caution">
    <text evidence="8">The sequence shown here is derived from an EMBL/GenBank/DDBJ whole genome shotgun (WGS) entry which is preliminary data.</text>
</comment>
<feature type="transmembrane region" description="Helical" evidence="6">
    <location>
        <begin position="331"/>
        <end position="348"/>
    </location>
</feature>
<dbReference type="FunFam" id="1.20.1250.20:FF:000034">
    <property type="entry name" value="MFS general substrate transporter"/>
    <property type="match status" value="1"/>
</dbReference>
<feature type="transmembrane region" description="Helical" evidence="6">
    <location>
        <begin position="449"/>
        <end position="470"/>
    </location>
</feature>
<gene>
    <name evidence="8" type="ORF">PCANC_23555</name>
</gene>
<evidence type="ECO:0000256" key="5">
    <source>
        <dbReference type="ARBA" id="ARBA00023136"/>
    </source>
</evidence>
<keyword evidence="2" id="KW-0813">Transport</keyword>
<feature type="transmembrane region" description="Helical" evidence="6">
    <location>
        <begin position="127"/>
        <end position="145"/>
    </location>
</feature>
<keyword evidence="9" id="KW-1185">Reference proteome</keyword>
<feature type="transmembrane region" description="Helical" evidence="6">
    <location>
        <begin position="220"/>
        <end position="241"/>
    </location>
</feature>
<feature type="transmembrane region" description="Helical" evidence="6">
    <location>
        <begin position="52"/>
        <end position="70"/>
    </location>
</feature>
<feature type="domain" description="Major facilitator superfamily (MFS) profile" evidence="7">
    <location>
        <begin position="60"/>
        <end position="476"/>
    </location>
</feature>
<proteinExistence type="predicted"/>
<dbReference type="Pfam" id="PF07690">
    <property type="entry name" value="MFS_1"/>
    <property type="match status" value="1"/>
</dbReference>
<feature type="transmembrane region" description="Helical" evidence="6">
    <location>
        <begin position="186"/>
        <end position="208"/>
    </location>
</feature>